<comment type="caution">
    <text evidence="1">The sequence shown here is derived from an EMBL/GenBank/DDBJ whole genome shotgun (WGS) entry which is preliminary data.</text>
</comment>
<sequence length="94" mass="10263">MLTTRFTAFVEQQINLAELKLHTGKSARLDDVAFGKLGFYLALRRVLDGTSTSEDLGLVEAVNDTLQALSLLDGDETFLSGIRHDVAGKGQRQP</sequence>
<dbReference type="EMBL" id="LOHG01000003">
    <property type="protein sequence ID" value="MCI8209235.1"/>
    <property type="molecule type" value="Genomic_DNA"/>
</dbReference>
<gene>
    <name evidence="1" type="ORF">AUC61_06770</name>
</gene>
<dbReference type="Proteomes" id="UP001320513">
    <property type="component" value="Unassembled WGS sequence"/>
</dbReference>
<evidence type="ECO:0000313" key="1">
    <source>
        <dbReference type="EMBL" id="MCI8209235.1"/>
    </source>
</evidence>
<reference evidence="1 2" key="1">
    <citation type="submission" date="2015-12" db="EMBL/GenBank/DDBJ databases">
        <title>Phylogenomics in the description of a new species in the Pseudomonas syringae group.</title>
        <authorList>
            <person name="Busquets A."/>
            <person name="Gomila M."/>
            <person name="Beiki F."/>
            <person name="Rahimian H."/>
            <person name="Mulet M."/>
            <person name="Sanchez D."/>
            <person name="Garcia-Valdes E."/>
            <person name="Lalucat J."/>
        </authorList>
    </citation>
    <scope>NUCLEOTIDE SEQUENCE [LARGE SCALE GENOMIC DNA]</scope>
    <source>
        <strain evidence="1 2">S25</strain>
    </source>
</reference>
<organism evidence="1 2">
    <name type="scientific">Pseudomonas maioricensis</name>
    <dbReference type="NCBI Taxonomy" id="1766623"/>
    <lineage>
        <taxon>Bacteria</taxon>
        <taxon>Pseudomonadati</taxon>
        <taxon>Pseudomonadota</taxon>
        <taxon>Gammaproteobacteria</taxon>
        <taxon>Pseudomonadales</taxon>
        <taxon>Pseudomonadaceae</taxon>
        <taxon>Pseudomonas</taxon>
    </lineage>
</organism>
<keyword evidence="2" id="KW-1185">Reference proteome</keyword>
<dbReference type="RefSeq" id="WP_243245192.1">
    <property type="nucleotide sequence ID" value="NZ_LOHG01000003.1"/>
</dbReference>
<name>A0ABS9ZF33_9PSED</name>
<evidence type="ECO:0000313" key="2">
    <source>
        <dbReference type="Proteomes" id="UP001320513"/>
    </source>
</evidence>
<proteinExistence type="predicted"/>
<accession>A0ABS9ZF33</accession>
<protein>
    <submittedName>
        <fullName evidence="1">Uncharacterized protein</fullName>
    </submittedName>
</protein>